<proteinExistence type="predicted"/>
<accession>A0A6G7VPW3</accession>
<dbReference type="Proteomes" id="UP000500791">
    <property type="component" value="Chromosome"/>
</dbReference>
<dbReference type="SUPFAM" id="SSF141571">
    <property type="entry name" value="Pentapeptide repeat-like"/>
    <property type="match status" value="1"/>
</dbReference>
<dbReference type="Gene3D" id="2.160.20.80">
    <property type="entry name" value="E3 ubiquitin-protein ligase SopA"/>
    <property type="match status" value="1"/>
</dbReference>
<dbReference type="InterPro" id="IPR001646">
    <property type="entry name" value="5peptide_repeat"/>
</dbReference>
<name>A0A6G7VPW3_9RHOB</name>
<protein>
    <submittedName>
        <fullName evidence="1">Uncharacterized protein</fullName>
    </submittedName>
</protein>
<sequence>MSAPNANLRNAQLINTDFSDSVSDDSVFDDACAFGAVFDSTDLQRARFRNAMLGYYPQPFASFRGADLVIPPFLRGLGRRIYAAILSFWAGVIPPLPMLGRSWL</sequence>
<evidence type="ECO:0000313" key="2">
    <source>
        <dbReference type="Proteomes" id="UP000500791"/>
    </source>
</evidence>
<organism evidence="1 2">
    <name type="scientific">Pontivivens nitratireducens</name>
    <dbReference type="NCBI Taxonomy" id="2758038"/>
    <lineage>
        <taxon>Bacteria</taxon>
        <taxon>Pseudomonadati</taxon>
        <taxon>Pseudomonadota</taxon>
        <taxon>Alphaproteobacteria</taxon>
        <taxon>Rhodobacterales</taxon>
        <taxon>Paracoccaceae</taxon>
        <taxon>Pontivivens</taxon>
    </lineage>
</organism>
<reference evidence="1 2" key="1">
    <citation type="submission" date="2020-03" db="EMBL/GenBank/DDBJ databases">
        <title>Complete genome sequence of Monaibacterium sp. ALG8 with diverse plasmids.</title>
        <authorList>
            <person name="Sun C."/>
        </authorList>
    </citation>
    <scope>NUCLEOTIDE SEQUENCE [LARGE SCALE GENOMIC DNA]</scope>
    <source>
        <strain evidence="1 2">ALG8</strain>
    </source>
</reference>
<evidence type="ECO:0000313" key="1">
    <source>
        <dbReference type="EMBL" id="QIK42079.1"/>
    </source>
</evidence>
<dbReference type="KEGG" id="mon:G8E03_09570"/>
<keyword evidence="2" id="KW-1185">Reference proteome</keyword>
<dbReference type="Pfam" id="PF00805">
    <property type="entry name" value="Pentapeptide"/>
    <property type="match status" value="1"/>
</dbReference>
<gene>
    <name evidence="1" type="ORF">G8E03_09570</name>
</gene>
<dbReference type="RefSeq" id="WP_166194071.1">
    <property type="nucleotide sequence ID" value="NZ_CP049811.1"/>
</dbReference>
<dbReference type="EMBL" id="CP049811">
    <property type="protein sequence ID" value="QIK42079.1"/>
    <property type="molecule type" value="Genomic_DNA"/>
</dbReference>
<dbReference type="AlphaFoldDB" id="A0A6G7VPW3"/>